<dbReference type="Proteomes" id="UP000500938">
    <property type="component" value="Chromosome"/>
</dbReference>
<dbReference type="InterPro" id="IPR027405">
    <property type="entry name" value="YidB-like"/>
</dbReference>
<evidence type="ECO:0000313" key="2">
    <source>
        <dbReference type="Proteomes" id="UP000500938"/>
    </source>
</evidence>
<organism evidence="1 2">
    <name type="scientific">Gemmatimonas groenlandica</name>
    <dbReference type="NCBI Taxonomy" id="2732249"/>
    <lineage>
        <taxon>Bacteria</taxon>
        <taxon>Pseudomonadati</taxon>
        <taxon>Gemmatimonadota</taxon>
        <taxon>Gemmatimonadia</taxon>
        <taxon>Gemmatimonadales</taxon>
        <taxon>Gemmatimonadaceae</taxon>
        <taxon>Gemmatimonas</taxon>
    </lineage>
</organism>
<dbReference type="SUPFAM" id="SSF140804">
    <property type="entry name" value="YidB-like"/>
    <property type="match status" value="1"/>
</dbReference>
<dbReference type="RefSeq" id="WP_171223457.1">
    <property type="nucleotide sequence ID" value="NZ_CP053085.1"/>
</dbReference>
<reference evidence="1 2" key="1">
    <citation type="submission" date="2020-05" db="EMBL/GenBank/DDBJ databases">
        <title>Complete genome sequence of Gemmatimonas greenlandica TET16.</title>
        <authorList>
            <person name="Zeng Y."/>
        </authorList>
    </citation>
    <scope>NUCLEOTIDE SEQUENCE [LARGE SCALE GENOMIC DNA]</scope>
    <source>
        <strain evidence="1 2">TET16</strain>
    </source>
</reference>
<evidence type="ECO:0000313" key="1">
    <source>
        <dbReference type="EMBL" id="QJR34031.1"/>
    </source>
</evidence>
<keyword evidence="2" id="KW-1185">Reference proteome</keyword>
<dbReference type="Pfam" id="PF20159">
    <property type="entry name" value="YidB"/>
    <property type="match status" value="1"/>
</dbReference>
<proteinExistence type="predicted"/>
<gene>
    <name evidence="1" type="ORF">HKW67_00130</name>
</gene>
<protein>
    <submittedName>
        <fullName evidence="1">DUF937 domain-containing protein</fullName>
    </submittedName>
</protein>
<sequence>MGLFDGALGDMAGSLLGGKAGGVEQILGGLLGNTTAPGGTSSTALLKMAMTLVQQNGGVGGLVQKLQSGGLGEIVSSWVSTGTNRSVTPAQLEQALGGAAVTQAAATAGVDPSQAMGGLAAMLPQLVDKLTPDGDVTPGSNAMLTQVMGMLQGK</sequence>
<dbReference type="KEGG" id="ggr:HKW67_00130"/>
<name>A0A6M4IP59_9BACT</name>
<dbReference type="AlphaFoldDB" id="A0A6M4IP59"/>
<dbReference type="Gene3D" id="1.10.10.690">
    <property type="entry name" value="YidB-like"/>
    <property type="match status" value="1"/>
</dbReference>
<dbReference type="InterPro" id="IPR045372">
    <property type="entry name" value="YidB"/>
</dbReference>
<accession>A0A6M4IP59</accession>
<dbReference type="EMBL" id="CP053085">
    <property type="protein sequence ID" value="QJR34031.1"/>
    <property type="molecule type" value="Genomic_DNA"/>
</dbReference>